<dbReference type="PROSITE" id="PS50181">
    <property type="entry name" value="FBOX"/>
    <property type="match status" value="1"/>
</dbReference>
<gene>
    <name evidence="2" type="ORF">Sradi_5663100</name>
</gene>
<dbReference type="InterPro" id="IPR036047">
    <property type="entry name" value="F-box-like_dom_sf"/>
</dbReference>
<evidence type="ECO:0000313" key="2">
    <source>
        <dbReference type="EMBL" id="KAL0312638.1"/>
    </source>
</evidence>
<dbReference type="InterPro" id="IPR013187">
    <property type="entry name" value="F-box-assoc_dom_typ3"/>
</dbReference>
<sequence>MSASKSAKMVESLTDLPPNILMEILVRLPLKTLFLSRCVCKTFLNLTSVDRHFIALHSANATQILALQFGDGFTPSKWISWADPELDIAPGFIENFRLKPVFEAPSLGMNFIPYRTNYRYQNNFVLVNSCKGLLYFVRRHAEDERSFVCNPVTNEYFMMPSVDRETRLIYGTKSMWLGYSPGSNQYKVLRLYIRISDYPLAMGAQVLVVGSNSWRNVENPPVGHDISWDDCSATVNGVLYWLGQTWKGIVFFDFERELFGEIAWPSEYGEEQLSKIEFMSIGVLGGCLCLSYNVQNAPHVDIWVMRKRGNQESWSKEFVVHAVRPSGVPLYGRFRPLQVLRNGEILMQWINYDLVCYNPRNKSLRYVGFDWLHRKPRAVGFTPSFISLKDTLSVDKVIKQYARPRYEPALVRYISLNRIKL</sequence>
<dbReference type="SMART" id="SM00256">
    <property type="entry name" value="FBOX"/>
    <property type="match status" value="1"/>
</dbReference>
<evidence type="ECO:0000259" key="1">
    <source>
        <dbReference type="PROSITE" id="PS50181"/>
    </source>
</evidence>
<dbReference type="PANTHER" id="PTHR31111:SF136">
    <property type="entry name" value="F-BOX ASSOCIATED DOMAIN-CONTAINING PROTEIN"/>
    <property type="match status" value="1"/>
</dbReference>
<feature type="domain" description="F-box" evidence="1">
    <location>
        <begin position="10"/>
        <end position="56"/>
    </location>
</feature>
<reference evidence="2" key="2">
    <citation type="journal article" date="2024" name="Plant">
        <title>Genomic evolution and insights into agronomic trait innovations of Sesamum species.</title>
        <authorList>
            <person name="Miao H."/>
            <person name="Wang L."/>
            <person name="Qu L."/>
            <person name="Liu H."/>
            <person name="Sun Y."/>
            <person name="Le M."/>
            <person name="Wang Q."/>
            <person name="Wei S."/>
            <person name="Zheng Y."/>
            <person name="Lin W."/>
            <person name="Duan Y."/>
            <person name="Cao H."/>
            <person name="Xiong S."/>
            <person name="Wang X."/>
            <person name="Wei L."/>
            <person name="Li C."/>
            <person name="Ma Q."/>
            <person name="Ju M."/>
            <person name="Zhao R."/>
            <person name="Li G."/>
            <person name="Mu C."/>
            <person name="Tian Q."/>
            <person name="Mei H."/>
            <person name="Zhang T."/>
            <person name="Gao T."/>
            <person name="Zhang H."/>
        </authorList>
    </citation>
    <scope>NUCLEOTIDE SEQUENCE</scope>
    <source>
        <strain evidence="2">G02</strain>
    </source>
</reference>
<dbReference type="NCBIfam" id="TIGR01640">
    <property type="entry name" value="F_box_assoc_1"/>
    <property type="match status" value="1"/>
</dbReference>
<reference evidence="2" key="1">
    <citation type="submission" date="2020-06" db="EMBL/GenBank/DDBJ databases">
        <authorList>
            <person name="Li T."/>
            <person name="Hu X."/>
            <person name="Zhang T."/>
            <person name="Song X."/>
            <person name="Zhang H."/>
            <person name="Dai N."/>
            <person name="Sheng W."/>
            <person name="Hou X."/>
            <person name="Wei L."/>
        </authorList>
    </citation>
    <scope>NUCLEOTIDE SEQUENCE</scope>
    <source>
        <strain evidence="2">G02</strain>
        <tissue evidence="2">Leaf</tissue>
    </source>
</reference>
<dbReference type="Gene3D" id="1.20.1280.50">
    <property type="match status" value="1"/>
</dbReference>
<proteinExistence type="predicted"/>
<dbReference type="AlphaFoldDB" id="A0AAW2L3T5"/>
<name>A0AAW2L3T5_SESRA</name>
<dbReference type="InterPro" id="IPR017451">
    <property type="entry name" value="F-box-assoc_interact_dom"/>
</dbReference>
<dbReference type="Pfam" id="PF00646">
    <property type="entry name" value="F-box"/>
    <property type="match status" value="1"/>
</dbReference>
<dbReference type="InterPro" id="IPR001810">
    <property type="entry name" value="F-box_dom"/>
</dbReference>
<dbReference type="EMBL" id="JACGWJ010000026">
    <property type="protein sequence ID" value="KAL0312638.1"/>
    <property type="molecule type" value="Genomic_DNA"/>
</dbReference>
<accession>A0AAW2L3T5</accession>
<comment type="caution">
    <text evidence="2">The sequence shown here is derived from an EMBL/GenBank/DDBJ whole genome shotgun (WGS) entry which is preliminary data.</text>
</comment>
<protein>
    <submittedName>
        <fullName evidence="2">F-box/kelch-repeat protein</fullName>
    </submittedName>
</protein>
<dbReference type="SUPFAM" id="SSF81383">
    <property type="entry name" value="F-box domain"/>
    <property type="match status" value="1"/>
</dbReference>
<dbReference type="PANTHER" id="PTHR31111">
    <property type="entry name" value="BNAA05G37150D PROTEIN-RELATED"/>
    <property type="match status" value="1"/>
</dbReference>
<dbReference type="Pfam" id="PF08268">
    <property type="entry name" value="FBA_3"/>
    <property type="match status" value="1"/>
</dbReference>
<organism evidence="2">
    <name type="scientific">Sesamum radiatum</name>
    <name type="common">Black benniseed</name>
    <dbReference type="NCBI Taxonomy" id="300843"/>
    <lineage>
        <taxon>Eukaryota</taxon>
        <taxon>Viridiplantae</taxon>
        <taxon>Streptophyta</taxon>
        <taxon>Embryophyta</taxon>
        <taxon>Tracheophyta</taxon>
        <taxon>Spermatophyta</taxon>
        <taxon>Magnoliopsida</taxon>
        <taxon>eudicotyledons</taxon>
        <taxon>Gunneridae</taxon>
        <taxon>Pentapetalae</taxon>
        <taxon>asterids</taxon>
        <taxon>lamiids</taxon>
        <taxon>Lamiales</taxon>
        <taxon>Pedaliaceae</taxon>
        <taxon>Sesamum</taxon>
    </lineage>
</organism>